<dbReference type="AlphaFoldDB" id="A0A149VEI0"/>
<proteinExistence type="predicted"/>
<evidence type="ECO:0000313" key="1">
    <source>
        <dbReference type="EMBL" id="KXV78627.1"/>
    </source>
</evidence>
<dbReference type="PATRIC" id="fig|178900.7.peg.2968"/>
<protein>
    <submittedName>
        <fullName evidence="1">Uncharacterized protein</fullName>
    </submittedName>
</protein>
<comment type="caution">
    <text evidence="1">The sequence shown here is derived from an EMBL/GenBank/DDBJ whole genome shotgun (WGS) entry which is preliminary data.</text>
</comment>
<dbReference type="Proteomes" id="UP000075462">
    <property type="component" value="Unassembled WGS sequence"/>
</dbReference>
<sequence length="155" mass="16671">MDVVGMRTLLHEYIRGTLAVVLGVVPNSSLNAREFLSYEPSTVSVHGSIQDVPCIDSEGQRIAPECKVLRLEISRPVDIGGGTQIDMPVTNQKYFDIVLELKSIVAGSTGPEARVALSELVGKPVTAVGSLTYAPTTGTTKVRFVVKYIEKIIGK</sequence>
<organism evidence="1 2">
    <name type="scientific">Acetobacter cerevisiae</name>
    <dbReference type="NCBI Taxonomy" id="178900"/>
    <lineage>
        <taxon>Bacteria</taxon>
        <taxon>Pseudomonadati</taxon>
        <taxon>Pseudomonadota</taxon>
        <taxon>Alphaproteobacteria</taxon>
        <taxon>Acetobacterales</taxon>
        <taxon>Acetobacteraceae</taxon>
        <taxon>Acetobacter</taxon>
    </lineage>
</organism>
<reference evidence="1 2" key="1">
    <citation type="submission" date="2015-06" db="EMBL/GenBank/DDBJ databases">
        <title>Improved classification and identification of acetic acid bacteria using matrix-assisted laser desorption/ionization time-of-flight mass spectrometry; Gluconobacter nephelii and Gluconobacter uchimurae are later heterotypic synonyms of Gluconobacter japonicus and Gluconobacter oxydans, respectively.</title>
        <authorList>
            <person name="Li L."/>
            <person name="Cleenwerck I."/>
            <person name="De Vuyst L."/>
            <person name="Vandamme P."/>
        </authorList>
    </citation>
    <scope>NUCLEOTIDE SEQUENCE [LARGE SCALE GENOMIC DNA]</scope>
    <source>
        <strain evidence="1 2">LMG 1545</strain>
    </source>
</reference>
<gene>
    <name evidence="1" type="ORF">AD954_01925</name>
</gene>
<evidence type="ECO:0000313" key="2">
    <source>
        <dbReference type="Proteomes" id="UP000075462"/>
    </source>
</evidence>
<dbReference type="EMBL" id="LIAA01000008">
    <property type="protein sequence ID" value="KXV78627.1"/>
    <property type="molecule type" value="Genomic_DNA"/>
</dbReference>
<name>A0A149VEI0_9PROT</name>
<accession>A0A149VEI0</accession>